<dbReference type="GO" id="GO:0032981">
    <property type="term" value="P:mitochondrial respiratory chain complex I assembly"/>
    <property type="evidence" value="ECO:0007669"/>
    <property type="project" value="TreeGrafter"/>
</dbReference>
<keyword evidence="3" id="KW-0809">Transit peptide</keyword>
<keyword evidence="11" id="KW-1185">Reference proteome</keyword>
<comment type="function">
    <text evidence="7">Involved in the assembly of mitochondrial NADH:ubiquinone oxidoreductase complex (complex I) at early stages. May play a role in the biogenesis of complex I subunit MT-ND1.</text>
</comment>
<dbReference type="Proteomes" id="UP001177744">
    <property type="component" value="Unassembled WGS sequence"/>
</dbReference>
<evidence type="ECO:0000313" key="10">
    <source>
        <dbReference type="EMBL" id="KAK1331928.1"/>
    </source>
</evidence>
<evidence type="ECO:0000256" key="2">
    <source>
        <dbReference type="ARBA" id="ARBA00022792"/>
    </source>
</evidence>
<comment type="similarity">
    <text evidence="6">Belongs to the NDUFAF6 family.</text>
</comment>
<dbReference type="AlphaFoldDB" id="A0AA40HIT0"/>
<dbReference type="Pfam" id="PF00494">
    <property type="entry name" value="SQS_PSY"/>
    <property type="match status" value="1"/>
</dbReference>
<dbReference type="Gene3D" id="1.10.600.10">
    <property type="entry name" value="Farnesyl Diphosphate Synthase"/>
    <property type="match status" value="1"/>
</dbReference>
<accession>A0AA40HIT0</accession>
<dbReference type="InterPro" id="IPR008949">
    <property type="entry name" value="Isoprenoid_synthase_dom_sf"/>
</dbReference>
<feature type="compositionally biased region" description="Basic residues" evidence="9">
    <location>
        <begin position="88"/>
        <end position="101"/>
    </location>
</feature>
<evidence type="ECO:0000256" key="7">
    <source>
        <dbReference type="ARBA" id="ARBA00056665"/>
    </source>
</evidence>
<evidence type="ECO:0000256" key="9">
    <source>
        <dbReference type="SAM" id="MobiDB-lite"/>
    </source>
</evidence>
<dbReference type="InterPro" id="IPR002060">
    <property type="entry name" value="Squ/phyt_synthse"/>
</dbReference>
<sequence>MAGLGDVVLAVGGSGGAASPDGPQQEDKGQDRGRMVEQSFPGTEQQGARGRPGAESHSDPYRFSERRRPSAASRRREERAGPAGGVARRGRGPTARGRRARGVRVMAASMLGWAWGPLRPGVPGVWARGRRLPGPAGSGRSVAAASGPGGAGADLYCLELLRKRDYEGYLCSLLLPTESRSSAFALRAFNVELAQAGYFEVKDSVSEKTIGLMRMQFWKKAVDDIYSDNPPHQPVAVELWKVKKKICLIASRGDPASGPRLTPQSPSEDGKPGPPAGTEKKSGWGAAVKRHNLTKRWLMKIIDEREKNLDDKAYRNIQELENYAENTQSSLLYLTLEILGIRDLHADHAASHIGKAQGIVTCLRATPYHSSRRRVFLPMDICMLHGVSQEDFLRKNQDKNVRDVIYDLASQAHLHLKHARSLHKSVPVKAFPAFLQTVALEDYLKKIQQVNFDIFHPSLQQKNTLLPLSLYIQSWRRRY</sequence>
<keyword evidence="2" id="KW-0999">Mitochondrion inner membrane</keyword>
<comment type="subcellular location">
    <subcellularLocation>
        <location evidence="1">Mitochondrion inner membrane</location>
    </subcellularLocation>
</comment>
<evidence type="ECO:0000256" key="6">
    <source>
        <dbReference type="ARBA" id="ARBA00038273"/>
    </source>
</evidence>
<feature type="compositionally biased region" description="Basic and acidic residues" evidence="9">
    <location>
        <begin position="25"/>
        <end position="35"/>
    </location>
</feature>
<gene>
    <name evidence="10" type="ORF">QTO34_007604</name>
</gene>
<organism evidence="10 11">
    <name type="scientific">Cnephaeus nilssonii</name>
    <name type="common">Northern bat</name>
    <name type="synonym">Eptesicus nilssonii</name>
    <dbReference type="NCBI Taxonomy" id="3371016"/>
    <lineage>
        <taxon>Eukaryota</taxon>
        <taxon>Metazoa</taxon>
        <taxon>Chordata</taxon>
        <taxon>Craniata</taxon>
        <taxon>Vertebrata</taxon>
        <taxon>Euteleostomi</taxon>
        <taxon>Mammalia</taxon>
        <taxon>Eutheria</taxon>
        <taxon>Laurasiatheria</taxon>
        <taxon>Chiroptera</taxon>
        <taxon>Yangochiroptera</taxon>
        <taxon>Vespertilionidae</taxon>
        <taxon>Cnephaeus</taxon>
    </lineage>
</organism>
<dbReference type="PANTHER" id="PTHR21181:SF13">
    <property type="entry name" value="NADH DEHYDROGENASE (UBIQUINONE) COMPLEX I, ASSEMBLY FACTOR 6"/>
    <property type="match status" value="1"/>
</dbReference>
<name>A0AA40HIT0_CNENI</name>
<feature type="region of interest" description="Disordered" evidence="9">
    <location>
        <begin position="253"/>
        <end position="285"/>
    </location>
</feature>
<protein>
    <recommendedName>
        <fullName evidence="8">NADH dehydrogenase (ubiquinone) complex I, assembly factor 6</fullName>
    </recommendedName>
</protein>
<dbReference type="FunFam" id="1.10.600.10:FF:000013">
    <property type="entry name" value="NADH dehydrogenase (ubiquinone) complex I, assembly factor 6"/>
    <property type="match status" value="1"/>
</dbReference>
<keyword evidence="4" id="KW-0496">Mitochondrion</keyword>
<dbReference type="EMBL" id="JAULJE010000019">
    <property type="protein sequence ID" value="KAK1331928.1"/>
    <property type="molecule type" value="Genomic_DNA"/>
</dbReference>
<dbReference type="PANTHER" id="PTHR21181">
    <property type="match status" value="1"/>
</dbReference>
<proteinExistence type="inferred from homology"/>
<comment type="caution">
    <text evidence="10">The sequence shown here is derived from an EMBL/GenBank/DDBJ whole genome shotgun (WGS) entry which is preliminary data.</text>
</comment>
<evidence type="ECO:0000313" key="11">
    <source>
        <dbReference type="Proteomes" id="UP001177744"/>
    </source>
</evidence>
<reference evidence="10" key="1">
    <citation type="submission" date="2023-06" db="EMBL/GenBank/DDBJ databases">
        <title>Reference genome for the Northern bat (Eptesicus nilssonii), a most northern bat species.</title>
        <authorList>
            <person name="Laine V.N."/>
            <person name="Pulliainen A.T."/>
            <person name="Lilley T.M."/>
        </authorList>
    </citation>
    <scope>NUCLEOTIDE SEQUENCE</scope>
    <source>
        <strain evidence="10">BLF_Eptnil</strain>
        <tissue evidence="10">Kidney</tissue>
    </source>
</reference>
<dbReference type="SUPFAM" id="SSF48576">
    <property type="entry name" value="Terpenoid synthases"/>
    <property type="match status" value="2"/>
</dbReference>
<evidence type="ECO:0000256" key="3">
    <source>
        <dbReference type="ARBA" id="ARBA00022946"/>
    </source>
</evidence>
<keyword evidence="5" id="KW-0472">Membrane</keyword>
<evidence type="ECO:0000256" key="4">
    <source>
        <dbReference type="ARBA" id="ARBA00023128"/>
    </source>
</evidence>
<evidence type="ECO:0000256" key="8">
    <source>
        <dbReference type="ARBA" id="ARBA00069034"/>
    </source>
</evidence>
<evidence type="ECO:0000256" key="1">
    <source>
        <dbReference type="ARBA" id="ARBA00004273"/>
    </source>
</evidence>
<evidence type="ECO:0000256" key="5">
    <source>
        <dbReference type="ARBA" id="ARBA00023136"/>
    </source>
</evidence>
<feature type="compositionally biased region" description="Low complexity" evidence="9">
    <location>
        <begin position="1"/>
        <end position="23"/>
    </location>
</feature>
<dbReference type="GO" id="GO:0005743">
    <property type="term" value="C:mitochondrial inner membrane"/>
    <property type="evidence" value="ECO:0007669"/>
    <property type="project" value="UniProtKB-SubCell"/>
</dbReference>
<feature type="compositionally biased region" description="Basic and acidic residues" evidence="9">
    <location>
        <begin position="52"/>
        <end position="80"/>
    </location>
</feature>
<feature type="region of interest" description="Disordered" evidence="9">
    <location>
        <begin position="1"/>
        <end position="101"/>
    </location>
</feature>